<dbReference type="EMBL" id="CAFBNO010000063">
    <property type="protein sequence ID" value="CAB4960352.1"/>
    <property type="molecule type" value="Genomic_DNA"/>
</dbReference>
<proteinExistence type="predicted"/>
<protein>
    <submittedName>
        <fullName evidence="2">Unannotated protein</fullName>
    </submittedName>
</protein>
<evidence type="ECO:0000256" key="1">
    <source>
        <dbReference type="SAM" id="MobiDB-lite"/>
    </source>
</evidence>
<gene>
    <name evidence="2" type="ORF">UFOPK3837_01024</name>
</gene>
<name>A0A6J7L0S7_9ZZZZ</name>
<feature type="region of interest" description="Disordered" evidence="1">
    <location>
        <begin position="29"/>
        <end position="64"/>
    </location>
</feature>
<dbReference type="AlphaFoldDB" id="A0A6J7L0S7"/>
<sequence>MVTGNSSRVVIAPSSVWVTKTTGKSPLGYATAQAAPEPSSFKTIGRYDGASHQETHCDQSGPTS</sequence>
<reference evidence="2" key="1">
    <citation type="submission" date="2020-05" db="EMBL/GenBank/DDBJ databases">
        <authorList>
            <person name="Chiriac C."/>
            <person name="Salcher M."/>
            <person name="Ghai R."/>
            <person name="Kavagutti S V."/>
        </authorList>
    </citation>
    <scope>NUCLEOTIDE SEQUENCE</scope>
</reference>
<evidence type="ECO:0000313" key="2">
    <source>
        <dbReference type="EMBL" id="CAB4960352.1"/>
    </source>
</evidence>
<organism evidence="2">
    <name type="scientific">freshwater metagenome</name>
    <dbReference type="NCBI Taxonomy" id="449393"/>
    <lineage>
        <taxon>unclassified sequences</taxon>
        <taxon>metagenomes</taxon>
        <taxon>ecological metagenomes</taxon>
    </lineage>
</organism>
<accession>A0A6J7L0S7</accession>